<accession>A0ABQ9E3R1</accession>
<evidence type="ECO:0000313" key="1">
    <source>
        <dbReference type="EMBL" id="KAJ8299780.1"/>
    </source>
</evidence>
<proteinExistence type="predicted"/>
<organism evidence="1 2">
    <name type="scientific">Tegillarca granosa</name>
    <name type="common">Malaysian cockle</name>
    <name type="synonym">Anadara granosa</name>
    <dbReference type="NCBI Taxonomy" id="220873"/>
    <lineage>
        <taxon>Eukaryota</taxon>
        <taxon>Metazoa</taxon>
        <taxon>Spiralia</taxon>
        <taxon>Lophotrochozoa</taxon>
        <taxon>Mollusca</taxon>
        <taxon>Bivalvia</taxon>
        <taxon>Autobranchia</taxon>
        <taxon>Pteriomorphia</taxon>
        <taxon>Arcoida</taxon>
        <taxon>Arcoidea</taxon>
        <taxon>Arcidae</taxon>
        <taxon>Tegillarca</taxon>
    </lineage>
</organism>
<sequence length="57" mass="6284">MDFGVPCVTMDGEILMLRLFANNSDLDLALRKRMLILEKARASSGWTTLVATAVSLK</sequence>
<protein>
    <submittedName>
        <fullName evidence="1">Uncharacterized protein</fullName>
    </submittedName>
</protein>
<name>A0ABQ9E3R1_TEGGR</name>
<keyword evidence="2" id="KW-1185">Reference proteome</keyword>
<reference evidence="1 2" key="1">
    <citation type="submission" date="2022-12" db="EMBL/GenBank/DDBJ databases">
        <title>Chromosome-level genome of Tegillarca granosa.</title>
        <authorList>
            <person name="Kim J."/>
        </authorList>
    </citation>
    <scope>NUCLEOTIDE SEQUENCE [LARGE SCALE GENOMIC DNA]</scope>
    <source>
        <strain evidence="1">Teg-2019</strain>
        <tissue evidence="1">Adductor muscle</tissue>
    </source>
</reference>
<comment type="caution">
    <text evidence="1">The sequence shown here is derived from an EMBL/GenBank/DDBJ whole genome shotgun (WGS) entry which is preliminary data.</text>
</comment>
<dbReference type="EMBL" id="JARBDR010000921">
    <property type="protein sequence ID" value="KAJ8299780.1"/>
    <property type="molecule type" value="Genomic_DNA"/>
</dbReference>
<evidence type="ECO:0000313" key="2">
    <source>
        <dbReference type="Proteomes" id="UP001217089"/>
    </source>
</evidence>
<gene>
    <name evidence="1" type="ORF">KUTeg_023840</name>
</gene>
<dbReference type="Proteomes" id="UP001217089">
    <property type="component" value="Unassembled WGS sequence"/>
</dbReference>